<keyword evidence="1" id="KW-0645">Protease</keyword>
<protein>
    <recommendedName>
        <fullName evidence="4">Isoaspartyl peptidase</fullName>
    </recommendedName>
</protein>
<dbReference type="FunFam" id="3.60.20.30:FF:000001">
    <property type="entry name" value="Isoaspartyl peptidase/L-asparaginase"/>
    <property type="match status" value="1"/>
</dbReference>
<dbReference type="InterPro" id="IPR029055">
    <property type="entry name" value="Ntn_hydrolases_N"/>
</dbReference>
<evidence type="ECO:0000313" key="9">
    <source>
        <dbReference type="Proteomes" id="UP000005801"/>
    </source>
</evidence>
<name>A6G504_9BACT</name>
<dbReference type="EMBL" id="ABCS01000023">
    <property type="protein sequence ID" value="EDM79096.1"/>
    <property type="molecule type" value="Genomic_DNA"/>
</dbReference>
<dbReference type="PANTHER" id="PTHR10188">
    <property type="entry name" value="L-ASPARAGINASE"/>
    <property type="match status" value="1"/>
</dbReference>
<evidence type="ECO:0000313" key="8">
    <source>
        <dbReference type="EMBL" id="EDM79096.1"/>
    </source>
</evidence>
<dbReference type="eggNOG" id="COG1446">
    <property type="taxonomic scope" value="Bacteria"/>
</dbReference>
<dbReference type="GO" id="GO:0006508">
    <property type="term" value="P:proteolysis"/>
    <property type="evidence" value="ECO:0007669"/>
    <property type="project" value="UniProtKB-KW"/>
</dbReference>
<reference evidence="8 9" key="1">
    <citation type="submission" date="2007-06" db="EMBL/GenBank/DDBJ databases">
        <authorList>
            <person name="Shimkets L."/>
            <person name="Ferriera S."/>
            <person name="Johnson J."/>
            <person name="Kravitz S."/>
            <person name="Beeson K."/>
            <person name="Sutton G."/>
            <person name="Rogers Y.-H."/>
            <person name="Friedman R."/>
            <person name="Frazier M."/>
            <person name="Venter J.C."/>
        </authorList>
    </citation>
    <scope>NUCLEOTIDE SEQUENCE [LARGE SCALE GENOMIC DNA]</scope>
    <source>
        <strain evidence="8 9">SIR-1</strain>
    </source>
</reference>
<feature type="active site" description="Nucleophile" evidence="5">
    <location>
        <position position="169"/>
    </location>
</feature>
<dbReference type="Pfam" id="PF01112">
    <property type="entry name" value="Asparaginase_2"/>
    <property type="match status" value="1"/>
</dbReference>
<dbReference type="GO" id="GO:0008233">
    <property type="term" value="F:peptidase activity"/>
    <property type="evidence" value="ECO:0007669"/>
    <property type="project" value="UniProtKB-KW"/>
</dbReference>
<dbReference type="GO" id="GO:0005737">
    <property type="term" value="C:cytoplasm"/>
    <property type="evidence" value="ECO:0007669"/>
    <property type="project" value="TreeGrafter"/>
</dbReference>
<evidence type="ECO:0000256" key="1">
    <source>
        <dbReference type="ARBA" id="ARBA00022670"/>
    </source>
</evidence>
<feature type="binding site" evidence="6">
    <location>
        <begin position="220"/>
        <end position="223"/>
    </location>
    <ligand>
        <name>substrate</name>
    </ligand>
</feature>
<dbReference type="SUPFAM" id="SSF56235">
    <property type="entry name" value="N-terminal nucleophile aminohydrolases (Ntn hydrolases)"/>
    <property type="match status" value="1"/>
</dbReference>
<keyword evidence="3" id="KW-0068">Autocatalytic cleavage</keyword>
<feature type="binding site" evidence="6">
    <location>
        <begin position="197"/>
        <end position="200"/>
    </location>
    <ligand>
        <name>substrate</name>
    </ligand>
</feature>
<dbReference type="Gene3D" id="3.60.20.30">
    <property type="entry name" value="(Glycosyl)asparaginase"/>
    <property type="match status" value="1"/>
</dbReference>
<dbReference type="RefSeq" id="WP_006971803.1">
    <property type="nucleotide sequence ID" value="NZ_ABCS01000023.1"/>
</dbReference>
<evidence type="ECO:0000256" key="4">
    <source>
        <dbReference type="ARBA" id="ARBA00069124"/>
    </source>
</evidence>
<dbReference type="AlphaFoldDB" id="A6G504"/>
<dbReference type="STRING" id="391625.PPSIR1_10850"/>
<proteinExistence type="predicted"/>
<keyword evidence="9" id="KW-1185">Reference proteome</keyword>
<gene>
    <name evidence="8" type="ORF">PPSIR1_10850</name>
</gene>
<dbReference type="GO" id="GO:0016811">
    <property type="term" value="F:hydrolase activity, acting on carbon-nitrogen (but not peptide) bonds, in linear amides"/>
    <property type="evidence" value="ECO:0007669"/>
    <property type="project" value="UniProtKB-ARBA"/>
</dbReference>
<comment type="caution">
    <text evidence="8">The sequence shown here is derived from an EMBL/GenBank/DDBJ whole genome shotgun (WGS) entry which is preliminary data.</text>
</comment>
<evidence type="ECO:0000256" key="5">
    <source>
        <dbReference type="PIRSR" id="PIRSR600246-1"/>
    </source>
</evidence>
<evidence type="ECO:0000256" key="3">
    <source>
        <dbReference type="ARBA" id="ARBA00022813"/>
    </source>
</evidence>
<dbReference type="InterPro" id="IPR000246">
    <property type="entry name" value="Peptidase_T2"/>
</dbReference>
<dbReference type="PANTHER" id="PTHR10188:SF6">
    <property type="entry name" value="N(4)-(BETA-N-ACETYLGLUCOSAMINYL)-L-ASPARAGINASE"/>
    <property type="match status" value="1"/>
</dbReference>
<evidence type="ECO:0000256" key="7">
    <source>
        <dbReference type="PIRSR" id="PIRSR600246-3"/>
    </source>
</evidence>
<feature type="site" description="Cleavage; by autolysis" evidence="7">
    <location>
        <begin position="168"/>
        <end position="169"/>
    </location>
</feature>
<dbReference type="OrthoDB" id="9780217at2"/>
<evidence type="ECO:0000256" key="6">
    <source>
        <dbReference type="PIRSR" id="PIRSR600246-2"/>
    </source>
</evidence>
<dbReference type="CDD" id="cd04703">
    <property type="entry name" value="Asparaginase_2_like_1"/>
    <property type="match status" value="1"/>
</dbReference>
<sequence>MSALILVHGGAGTLADDLHDSAVAGAQRAAEAGLARLRAAEASDEPDACVEAAIAAVRVLEDDPSFNSAHGACMTAEGEFEVDAGIMRSRDLATGAIASVRDLADACVVARAVMDHSRHALLVGEGARRFALAQGVGRFGRNLVWTAKAQDRWERVRAGILDGDNRADTVGAVVRDHRGELCALGSTGGVLLKLPGRVGDTPIIGAGFYAHPELGAAVATGVGEALMQRVACHELLRRVAAGQPAQAAAEALCAEIHGSSGAAVGLLAIDPEGRPAIAHASEHMAWAIAGPERAVHAQLSGSLVV</sequence>
<organism evidence="8 9">
    <name type="scientific">Plesiocystis pacifica SIR-1</name>
    <dbReference type="NCBI Taxonomy" id="391625"/>
    <lineage>
        <taxon>Bacteria</taxon>
        <taxon>Pseudomonadati</taxon>
        <taxon>Myxococcota</taxon>
        <taxon>Polyangia</taxon>
        <taxon>Nannocystales</taxon>
        <taxon>Nannocystaceae</taxon>
        <taxon>Plesiocystis</taxon>
    </lineage>
</organism>
<keyword evidence="2" id="KW-0378">Hydrolase</keyword>
<evidence type="ECO:0000256" key="2">
    <source>
        <dbReference type="ARBA" id="ARBA00022801"/>
    </source>
</evidence>
<dbReference type="Proteomes" id="UP000005801">
    <property type="component" value="Unassembled WGS sequence"/>
</dbReference>
<accession>A6G504</accession>